<dbReference type="AlphaFoldDB" id="A0A1G9Z1L2"/>
<evidence type="ECO:0008006" key="5">
    <source>
        <dbReference type="Google" id="ProtNLM"/>
    </source>
</evidence>
<organism evidence="3 4">
    <name type="scientific">Haloarchaeobius iranensis</name>
    <dbReference type="NCBI Taxonomy" id="996166"/>
    <lineage>
        <taxon>Archaea</taxon>
        <taxon>Methanobacteriati</taxon>
        <taxon>Methanobacteriota</taxon>
        <taxon>Stenosarchaea group</taxon>
        <taxon>Halobacteria</taxon>
        <taxon>Halobacteriales</taxon>
        <taxon>Halorubellaceae</taxon>
        <taxon>Haloarchaeobius</taxon>
    </lineage>
</organism>
<keyword evidence="4" id="KW-1185">Reference proteome</keyword>
<keyword evidence="2" id="KW-0812">Transmembrane</keyword>
<dbReference type="Gene3D" id="2.60.40.10">
    <property type="entry name" value="Immunoglobulins"/>
    <property type="match status" value="1"/>
</dbReference>
<reference evidence="3 4" key="1">
    <citation type="submission" date="2016-10" db="EMBL/GenBank/DDBJ databases">
        <authorList>
            <person name="de Groot N.N."/>
        </authorList>
    </citation>
    <scope>NUCLEOTIDE SEQUENCE [LARGE SCALE GENOMIC DNA]</scope>
    <source>
        <strain evidence="4">EB21,IBRC-M 10013,KCTC 4048</strain>
    </source>
</reference>
<feature type="region of interest" description="Disordered" evidence="1">
    <location>
        <begin position="1"/>
        <end position="20"/>
    </location>
</feature>
<keyword evidence="2" id="KW-0472">Membrane</keyword>
<evidence type="ECO:0000256" key="1">
    <source>
        <dbReference type="SAM" id="MobiDB-lite"/>
    </source>
</evidence>
<proteinExistence type="predicted"/>
<name>A0A1G9Z1L2_9EURY</name>
<feature type="compositionally biased region" description="Pro residues" evidence="1">
    <location>
        <begin position="1"/>
        <end position="11"/>
    </location>
</feature>
<evidence type="ECO:0000313" key="4">
    <source>
        <dbReference type="Proteomes" id="UP000199370"/>
    </source>
</evidence>
<evidence type="ECO:0000313" key="3">
    <source>
        <dbReference type="EMBL" id="SDN15338.1"/>
    </source>
</evidence>
<dbReference type="EMBL" id="FNIA01000017">
    <property type="protein sequence ID" value="SDN15338.1"/>
    <property type="molecule type" value="Genomic_DNA"/>
</dbReference>
<feature type="transmembrane region" description="Helical" evidence="2">
    <location>
        <begin position="29"/>
        <end position="48"/>
    </location>
</feature>
<protein>
    <recommendedName>
        <fullName evidence="5">CARDB protein</fullName>
    </recommendedName>
</protein>
<keyword evidence="2" id="KW-1133">Transmembrane helix</keyword>
<dbReference type="RefSeq" id="WP_089734976.1">
    <property type="nucleotide sequence ID" value="NZ_FNIA01000017.1"/>
</dbReference>
<dbReference type="InterPro" id="IPR013783">
    <property type="entry name" value="Ig-like_fold"/>
</dbReference>
<dbReference type="Proteomes" id="UP000199370">
    <property type="component" value="Unassembled WGS sequence"/>
</dbReference>
<evidence type="ECO:0000256" key="2">
    <source>
        <dbReference type="SAM" id="Phobius"/>
    </source>
</evidence>
<dbReference type="OrthoDB" id="270214at2157"/>
<sequence>MPSDAPRPVPGSAPIRADERYRPSRDPQIIVLVLIVLGTFVVMFGGLGTGPPFGDDNSSDGPVFPVYDYDDEERPEPEAVSLSADRTVVDPGGTIEFSVRAGDTPVANATLQVGGRSVETDRNGTATVQLDTPGDYTARIVEPADDNTTVARLPLRVRRFSVSLSASASATTVVTDEAVRVAVTRADTDEAVTGRVVVGDGRSVQTNESGVATLSFDTAGGYELRVEKERTETERFESVRIPLSVERRHVGLDVTLSSERTRVDETVTATVTRADTGEPVNASLTVANESVWTGPDGVVPVELDTSGTYDVTAAAPQTDAVRFTDGATSLRVRPRLVGLDLAASRTAVPAGERVTFTVTRATTGEPVVGTVELFGTRYVADEDGELRVAFQVPGEVTAVARAPETPRERFLSDRVNLTVVGADYTVSELDAPATAARNGTVTVAATVTNEGNTRESETVTYRVGDTALATETVALDPNESTRVEFVVEGLGVPPGEYVQTVAVARDTAETGLTVTVNESTVWLPLAWETRSLPAGN</sequence>
<dbReference type="STRING" id="996166.SAMN05192554_11763"/>
<gene>
    <name evidence="3" type="ORF">SAMN05192554_11763</name>
</gene>
<accession>A0A1G9Z1L2</accession>